<feature type="region of interest" description="Disordered" evidence="1">
    <location>
        <begin position="115"/>
        <end position="135"/>
    </location>
</feature>
<feature type="region of interest" description="Disordered" evidence="1">
    <location>
        <begin position="238"/>
        <end position="312"/>
    </location>
</feature>
<feature type="domain" description="Sld7 C-terminal" evidence="2">
    <location>
        <begin position="322"/>
        <end position="443"/>
    </location>
</feature>
<dbReference type="OrthoDB" id="4205424at2759"/>
<feature type="compositionally biased region" description="Basic and acidic residues" evidence="1">
    <location>
        <begin position="360"/>
        <end position="369"/>
    </location>
</feature>
<comment type="caution">
    <text evidence="3">The sequence shown here is derived from an EMBL/GenBank/DDBJ whole genome shotgun (WGS) entry which is preliminary data.</text>
</comment>
<dbReference type="STRING" id="2070753.A0A3A2ZC85"/>
<feature type="region of interest" description="Disordered" evidence="1">
    <location>
        <begin position="346"/>
        <end position="386"/>
    </location>
</feature>
<evidence type="ECO:0000313" key="3">
    <source>
        <dbReference type="EMBL" id="RJE20779.1"/>
    </source>
</evidence>
<accession>A0A3A2ZC85</accession>
<evidence type="ECO:0000256" key="1">
    <source>
        <dbReference type="SAM" id="MobiDB-lite"/>
    </source>
</evidence>
<dbReference type="Pfam" id="PF18596">
    <property type="entry name" value="Sld7_C"/>
    <property type="match status" value="1"/>
</dbReference>
<keyword evidence="4" id="KW-1185">Reference proteome</keyword>
<dbReference type="AlphaFoldDB" id="A0A3A2ZC85"/>
<dbReference type="EMBL" id="MVGC01000277">
    <property type="protein sequence ID" value="RJE20779.1"/>
    <property type="molecule type" value="Genomic_DNA"/>
</dbReference>
<feature type="region of interest" description="Disordered" evidence="1">
    <location>
        <begin position="160"/>
        <end position="188"/>
    </location>
</feature>
<sequence length="459" mass="50443">MSAGLQLIDPTANWQPDISKDSVLTLQCFVKAALIPLYARNGPNLELHTTNIETSEWLKDKFLGNIWLDEEDIDDLQSFQCPIGLLINVDGRSRRSASGVTTSDLLVYGVLSTSTSSLERPPTPPVSSSSEHHDNIGSAKRELRIYAAPLAASLIAKAQSFPTPPRSPTDGNGGVQYAEFLPDFRSPSPKRERVATLFESAAQHHQRVRQKGGEAVSQMMAHSLSQTSQQLQTLKVKRESEELPPSLDRIGSQRSKSLSCGTLRMAQSRPSSARARAYSISRKGTPILESSTQRVLSPGLPSSEGRLESATSKDSETIIFENKNIITRTILTCMRLYGFNRKAPRLAPTTEHAPGGTDLDASHIEKDSRTPGPDGPHLKASASGTEEDEFKSMYHATYRASAFALRRYLKEPAPTEGDTRKLPPLLEKGKAMAYIDEFLRLFCEESRSPSGIGLEKTYM</sequence>
<evidence type="ECO:0000313" key="4">
    <source>
        <dbReference type="Proteomes" id="UP000266188"/>
    </source>
</evidence>
<organism evidence="3 4">
    <name type="scientific">Aspergillus sclerotialis</name>
    <dbReference type="NCBI Taxonomy" id="2070753"/>
    <lineage>
        <taxon>Eukaryota</taxon>
        <taxon>Fungi</taxon>
        <taxon>Dikarya</taxon>
        <taxon>Ascomycota</taxon>
        <taxon>Pezizomycotina</taxon>
        <taxon>Eurotiomycetes</taxon>
        <taxon>Eurotiomycetidae</taxon>
        <taxon>Eurotiales</taxon>
        <taxon>Aspergillaceae</taxon>
        <taxon>Aspergillus</taxon>
        <taxon>Aspergillus subgen. Polypaecilum</taxon>
    </lineage>
</organism>
<name>A0A3A2ZC85_9EURO</name>
<dbReference type="InterPro" id="IPR041260">
    <property type="entry name" value="Sld7_C"/>
</dbReference>
<protein>
    <recommendedName>
        <fullName evidence="2">Sld7 C-terminal domain-containing protein</fullName>
    </recommendedName>
</protein>
<reference evidence="4" key="1">
    <citation type="submission" date="2017-02" db="EMBL/GenBank/DDBJ databases">
        <authorList>
            <person name="Tafer H."/>
            <person name="Lopandic K."/>
        </authorList>
    </citation>
    <scope>NUCLEOTIDE SEQUENCE [LARGE SCALE GENOMIC DNA]</scope>
    <source>
        <strain evidence="4">CBS 366.77</strain>
    </source>
</reference>
<feature type="compositionally biased region" description="Low complexity" evidence="1">
    <location>
        <begin position="264"/>
        <end position="282"/>
    </location>
</feature>
<dbReference type="Proteomes" id="UP000266188">
    <property type="component" value="Unassembled WGS sequence"/>
</dbReference>
<proteinExistence type="predicted"/>
<gene>
    <name evidence="3" type="ORF">PHISCL_06873</name>
</gene>
<evidence type="ECO:0000259" key="2">
    <source>
        <dbReference type="Pfam" id="PF18596"/>
    </source>
</evidence>